<reference evidence="10 11" key="1">
    <citation type="submission" date="2022-11" db="EMBL/GenBank/DDBJ databases">
        <title>Minimal conservation of predation-associated metabolite biosynthetic gene clusters underscores biosynthetic potential of Myxococcota including descriptions for ten novel species: Archangium lansinium sp. nov., Myxococcus landrumus sp. nov., Nannocystis bai.</title>
        <authorList>
            <person name="Ahearne A."/>
            <person name="Stevens C."/>
            <person name="Phillips K."/>
        </authorList>
    </citation>
    <scope>NUCLEOTIDE SEQUENCE [LARGE SCALE GENOMIC DNA]</scope>
    <source>
        <strain evidence="10 11">MIWBW</strain>
    </source>
</reference>
<feature type="compositionally biased region" description="Low complexity" evidence="7">
    <location>
        <begin position="30"/>
        <end position="43"/>
    </location>
</feature>
<accession>A0ABT4A2S3</accession>
<name>A0ABT4A2S3_9BACT</name>
<evidence type="ECO:0000256" key="2">
    <source>
        <dbReference type="ARBA" id="ARBA00008610"/>
    </source>
</evidence>
<dbReference type="InterPro" id="IPR028082">
    <property type="entry name" value="Peripla_BP_I"/>
</dbReference>
<evidence type="ECO:0000256" key="8">
    <source>
        <dbReference type="SAM" id="SignalP"/>
    </source>
</evidence>
<comment type="similarity">
    <text evidence="2">Belongs to the BMP lipoprotein family.</text>
</comment>
<evidence type="ECO:0000256" key="3">
    <source>
        <dbReference type="ARBA" id="ARBA00022475"/>
    </source>
</evidence>
<feature type="region of interest" description="Disordered" evidence="7">
    <location>
        <begin position="22"/>
        <end position="43"/>
    </location>
</feature>
<evidence type="ECO:0000313" key="10">
    <source>
        <dbReference type="EMBL" id="MCY1075945.1"/>
    </source>
</evidence>
<evidence type="ECO:0000256" key="4">
    <source>
        <dbReference type="ARBA" id="ARBA00022729"/>
    </source>
</evidence>
<dbReference type="PANTHER" id="PTHR34296">
    <property type="entry name" value="TRANSCRIPTIONAL ACTIVATOR PROTEIN MED"/>
    <property type="match status" value="1"/>
</dbReference>
<dbReference type="RefSeq" id="WP_267534857.1">
    <property type="nucleotide sequence ID" value="NZ_JAPNKA010000001.1"/>
</dbReference>
<feature type="domain" description="ABC transporter substrate-binding protein PnrA-like" evidence="9">
    <location>
        <begin position="56"/>
        <end position="390"/>
    </location>
</feature>
<keyword evidence="6" id="KW-0449">Lipoprotein</keyword>
<keyword evidence="4 8" id="KW-0732">Signal</keyword>
<evidence type="ECO:0000256" key="6">
    <source>
        <dbReference type="ARBA" id="ARBA00023288"/>
    </source>
</evidence>
<evidence type="ECO:0000313" key="11">
    <source>
        <dbReference type="Proteomes" id="UP001207654"/>
    </source>
</evidence>
<evidence type="ECO:0000256" key="5">
    <source>
        <dbReference type="ARBA" id="ARBA00023136"/>
    </source>
</evidence>
<dbReference type="Pfam" id="PF02608">
    <property type="entry name" value="Bmp"/>
    <property type="match status" value="1"/>
</dbReference>
<dbReference type="Gene3D" id="3.40.50.2300">
    <property type="match status" value="2"/>
</dbReference>
<evidence type="ECO:0000256" key="7">
    <source>
        <dbReference type="SAM" id="MobiDB-lite"/>
    </source>
</evidence>
<keyword evidence="3" id="KW-1003">Cell membrane</keyword>
<dbReference type="InterPro" id="IPR050957">
    <property type="entry name" value="BMP_lipoprotein"/>
</dbReference>
<feature type="signal peptide" evidence="8">
    <location>
        <begin position="1"/>
        <end position="19"/>
    </location>
</feature>
<comment type="caution">
    <text evidence="10">The sequence shown here is derived from an EMBL/GenBank/DDBJ whole genome shotgun (WGS) entry which is preliminary data.</text>
</comment>
<dbReference type="InterPro" id="IPR003760">
    <property type="entry name" value="PnrA-like"/>
</dbReference>
<organism evidence="10 11">
    <name type="scientific">Archangium lansingense</name>
    <dbReference type="NCBI Taxonomy" id="2995310"/>
    <lineage>
        <taxon>Bacteria</taxon>
        <taxon>Pseudomonadati</taxon>
        <taxon>Myxococcota</taxon>
        <taxon>Myxococcia</taxon>
        <taxon>Myxococcales</taxon>
        <taxon>Cystobacterineae</taxon>
        <taxon>Archangiaceae</taxon>
        <taxon>Archangium</taxon>
    </lineage>
</organism>
<keyword evidence="11" id="KW-1185">Reference proteome</keyword>
<dbReference type="CDD" id="cd06354">
    <property type="entry name" value="PBP1_PrnA-like"/>
    <property type="match status" value="1"/>
</dbReference>
<evidence type="ECO:0000256" key="1">
    <source>
        <dbReference type="ARBA" id="ARBA00004193"/>
    </source>
</evidence>
<protein>
    <submittedName>
        <fullName evidence="10">BMP family ABC transporter substrate-binding protein</fullName>
    </submittedName>
</protein>
<sequence>MRLRHLALLLALPLLPACKSQKEAPPAAPAKPAAPEAAATPPATQKNKIGLVLGLGGRGDQSFNDSALRGLEMWASGVKYEGGGYKDVSPEELESTIQQSLGQDRARRNLQVTPLGITPVVIQSRVAEDYEPNLQLLVDQGVSLSLAVGFMLENAVEAAAKRNPDMRFLLVDSPLLSAQGEPYSLPNVRTVVFREEEGCFLVGALAGLTTKTGKVGFVGGMEIPLVKRYEAGFRAGVAATNPKATVVINYTGSFTNFALGKQVGQDLLTKNTDVVFAAAGVDGLGAIQAVKEARDEGKPVYVIGVDSDPSHLAPKAVLSAVVKRVDLVVYEAVKEQVQGRFQGGNQSLGLQEGGITYAPVRLDFPGKTEALARLEELKAKIISGEIKVPTHPAQLQPANAANSKP</sequence>
<comment type="subcellular location">
    <subcellularLocation>
        <location evidence="1">Cell membrane</location>
        <topology evidence="1">Lipid-anchor</topology>
    </subcellularLocation>
</comment>
<proteinExistence type="inferred from homology"/>
<dbReference type="Proteomes" id="UP001207654">
    <property type="component" value="Unassembled WGS sequence"/>
</dbReference>
<feature type="chain" id="PRO_5047176335" evidence="8">
    <location>
        <begin position="20"/>
        <end position="405"/>
    </location>
</feature>
<dbReference type="EMBL" id="JAPNKA010000001">
    <property type="protein sequence ID" value="MCY1075945.1"/>
    <property type="molecule type" value="Genomic_DNA"/>
</dbReference>
<dbReference type="PANTHER" id="PTHR34296:SF2">
    <property type="entry name" value="ABC TRANSPORTER GUANOSINE-BINDING PROTEIN NUPN"/>
    <property type="match status" value="1"/>
</dbReference>
<gene>
    <name evidence="10" type="ORF">OV287_15835</name>
</gene>
<keyword evidence="5" id="KW-0472">Membrane</keyword>
<dbReference type="SUPFAM" id="SSF53822">
    <property type="entry name" value="Periplasmic binding protein-like I"/>
    <property type="match status" value="1"/>
</dbReference>
<evidence type="ECO:0000259" key="9">
    <source>
        <dbReference type="Pfam" id="PF02608"/>
    </source>
</evidence>